<dbReference type="Pfam" id="PF01888">
    <property type="entry name" value="CbiD"/>
    <property type="match status" value="1"/>
</dbReference>
<dbReference type="Gene3D" id="3.30.2110.10">
    <property type="entry name" value="CbiD-like"/>
    <property type="match status" value="1"/>
</dbReference>
<evidence type="ECO:0000256" key="1">
    <source>
        <dbReference type="ARBA" id="ARBA00022573"/>
    </source>
</evidence>
<dbReference type="SUPFAM" id="SSF111342">
    <property type="entry name" value="CbiD-like"/>
    <property type="match status" value="1"/>
</dbReference>
<organism evidence="6 7">
    <name type="scientific">Thioalkalivibrio versutus</name>
    <dbReference type="NCBI Taxonomy" id="106634"/>
    <lineage>
        <taxon>Bacteria</taxon>
        <taxon>Pseudomonadati</taxon>
        <taxon>Pseudomonadota</taxon>
        <taxon>Gammaproteobacteria</taxon>
        <taxon>Chromatiales</taxon>
        <taxon>Ectothiorhodospiraceae</taxon>
        <taxon>Thioalkalivibrio</taxon>
    </lineage>
</organism>
<keyword evidence="3 5" id="KW-0808">Transferase</keyword>
<dbReference type="RefSeq" id="WP_047250942.1">
    <property type="nucleotide sequence ID" value="NZ_CP011367.1"/>
</dbReference>
<comment type="function">
    <text evidence="5">Catalyzes the methylation of C-1 in cobalt-precorrin-5B to form cobalt-precorrin-6A.</text>
</comment>
<evidence type="ECO:0000313" key="7">
    <source>
        <dbReference type="Proteomes" id="UP000064201"/>
    </source>
</evidence>
<keyword evidence="1 5" id="KW-0169">Cobalamin biosynthesis</keyword>
<evidence type="ECO:0000256" key="5">
    <source>
        <dbReference type="HAMAP-Rule" id="MF_00787"/>
    </source>
</evidence>
<reference evidence="6 7" key="1">
    <citation type="submission" date="2015-04" db="EMBL/GenBank/DDBJ databases">
        <title>Complete Sequence for the Genome of the Thioalkalivibrio versutus D301.</title>
        <authorList>
            <person name="Mu T."/>
            <person name="Zhou J."/>
            <person name="Xu X."/>
        </authorList>
    </citation>
    <scope>NUCLEOTIDE SEQUENCE [LARGE SCALE GENOMIC DNA]</scope>
    <source>
        <strain evidence="6 7">D301</strain>
    </source>
</reference>
<comment type="similarity">
    <text evidence="5">Belongs to the CbiD family.</text>
</comment>
<dbReference type="PATRIC" id="fig|106634.4.peg.962"/>
<dbReference type="HAMAP" id="MF_00787">
    <property type="entry name" value="CbiD"/>
    <property type="match status" value="1"/>
</dbReference>
<dbReference type="STRING" id="106634.TVD_04710"/>
<name>A0A0G3G780_9GAMM</name>
<dbReference type="EMBL" id="CP011367">
    <property type="protein sequence ID" value="AKJ94716.1"/>
    <property type="molecule type" value="Genomic_DNA"/>
</dbReference>
<evidence type="ECO:0000256" key="3">
    <source>
        <dbReference type="ARBA" id="ARBA00022679"/>
    </source>
</evidence>
<evidence type="ECO:0000256" key="4">
    <source>
        <dbReference type="ARBA" id="ARBA00022691"/>
    </source>
</evidence>
<evidence type="ECO:0000256" key="2">
    <source>
        <dbReference type="ARBA" id="ARBA00022603"/>
    </source>
</evidence>
<dbReference type="PANTHER" id="PTHR35863">
    <property type="entry name" value="COBALT-PRECORRIN-5B C(1)-METHYLTRANSFERASE"/>
    <property type="match status" value="1"/>
</dbReference>
<dbReference type="KEGG" id="tvr:TVD_04710"/>
<dbReference type="OrthoDB" id="6439987at2"/>
<dbReference type="PIRSF" id="PIRSF026782">
    <property type="entry name" value="CbiD"/>
    <property type="match status" value="1"/>
</dbReference>
<dbReference type="InterPro" id="IPR002748">
    <property type="entry name" value="CbiD"/>
</dbReference>
<dbReference type="NCBIfam" id="NF000849">
    <property type="entry name" value="PRK00075.1-1"/>
    <property type="match status" value="1"/>
</dbReference>
<dbReference type="GO" id="GO:0019251">
    <property type="term" value="P:anaerobic cobalamin biosynthetic process"/>
    <property type="evidence" value="ECO:0007669"/>
    <property type="project" value="UniProtKB-UniRule"/>
</dbReference>
<dbReference type="InterPro" id="IPR036074">
    <property type="entry name" value="CbiD_sf"/>
</dbReference>
<comment type="pathway">
    <text evidence="5">Cofactor biosynthesis; adenosylcobalamin biosynthesis; cob(II)yrinate a,c-diamide from sirohydrochlorin (anaerobic route): step 6/10.</text>
</comment>
<protein>
    <recommendedName>
        <fullName evidence="5">Cobalt-precorrin-5B C(1)-methyltransferase</fullName>
        <ecNumber evidence="5">2.1.1.195</ecNumber>
    </recommendedName>
    <alternativeName>
        <fullName evidence="5">Cobalt-precorrin-6A synthase</fullName>
    </alternativeName>
</protein>
<dbReference type="AlphaFoldDB" id="A0A0G3G780"/>
<keyword evidence="7" id="KW-1185">Reference proteome</keyword>
<comment type="catalytic activity">
    <reaction evidence="5">
        <text>Co-precorrin-5B + S-adenosyl-L-methionine = Co-precorrin-6A + S-adenosyl-L-homocysteine</text>
        <dbReference type="Rhea" id="RHEA:26285"/>
        <dbReference type="ChEBI" id="CHEBI:57856"/>
        <dbReference type="ChEBI" id="CHEBI:59789"/>
        <dbReference type="ChEBI" id="CHEBI:60063"/>
        <dbReference type="ChEBI" id="CHEBI:60064"/>
        <dbReference type="EC" id="2.1.1.195"/>
    </reaction>
</comment>
<sequence>MRPETCETTGRLRTGLTTGVCATVAAVAGARWLLEGRRLETVEVTLPRGQVVRLALNDLEPTPGGAVAGVIKDAGDDPDATHGARVWVEVTLCGAPGVVFMAGAGVGTVTRPGLVLAPGEPAINPVPRRMMQGHLEALAEATGYSGGFRVTVGVDGGERIAERTMNARLGILGGLSILGTTGIVRPFSCAAYIASIHQAIDVARANDCPCVACCTGGTSEAAVRERYGLDDIALIEMGDLFGAALKYLRRHPLPAVVLAAGFGKLSKFAAGHLDAHSRKSRIDLDALAGEAADLGASPDLLARIRAANTSAQALADCLEQGVALADRISARAWQRARGMLPETTALEVCAVDRAGRIVGFADGARGLAP</sequence>
<gene>
    <name evidence="5" type="primary">cbiD</name>
    <name evidence="6" type="ORF">TVD_04710</name>
</gene>
<dbReference type="UniPathway" id="UPA00148">
    <property type="reaction ID" value="UER00227"/>
</dbReference>
<dbReference type="GO" id="GO:0043780">
    <property type="term" value="F:cobalt-precorrin-5B C1-methyltransferase activity"/>
    <property type="evidence" value="ECO:0007669"/>
    <property type="project" value="RHEA"/>
</dbReference>
<keyword evidence="2 5" id="KW-0489">Methyltransferase</keyword>
<proteinExistence type="inferred from homology"/>
<dbReference type="NCBIfam" id="TIGR00312">
    <property type="entry name" value="cbiD"/>
    <property type="match status" value="1"/>
</dbReference>
<evidence type="ECO:0000313" key="6">
    <source>
        <dbReference type="EMBL" id="AKJ94716.1"/>
    </source>
</evidence>
<dbReference type="GO" id="GO:0032259">
    <property type="term" value="P:methylation"/>
    <property type="evidence" value="ECO:0007669"/>
    <property type="project" value="UniProtKB-KW"/>
</dbReference>
<dbReference type="Proteomes" id="UP000064201">
    <property type="component" value="Chromosome"/>
</dbReference>
<dbReference type="PANTHER" id="PTHR35863:SF1">
    <property type="entry name" value="COBALT-PRECORRIN-5B C(1)-METHYLTRANSFERASE"/>
    <property type="match status" value="1"/>
</dbReference>
<accession>A0A0G3G780</accession>
<keyword evidence="4 5" id="KW-0949">S-adenosyl-L-methionine</keyword>
<dbReference type="EC" id="2.1.1.195" evidence="5"/>